<dbReference type="GO" id="GO:0006730">
    <property type="term" value="P:one-carbon metabolic process"/>
    <property type="evidence" value="ECO:0007669"/>
    <property type="project" value="UniProtKB-KW"/>
</dbReference>
<dbReference type="GO" id="GO:0046654">
    <property type="term" value="P:tetrahydrofolate biosynthetic process"/>
    <property type="evidence" value="ECO:0007669"/>
    <property type="project" value="InterPro"/>
</dbReference>
<dbReference type="EC" id="3.5.4.16" evidence="3"/>
<dbReference type="GO" id="GO:0006729">
    <property type="term" value="P:tetrahydrobiopterin biosynthetic process"/>
    <property type="evidence" value="ECO:0007669"/>
    <property type="project" value="TreeGrafter"/>
</dbReference>
<comment type="catalytic activity">
    <reaction evidence="1">
        <text>GTP + H2O = 7,8-dihydroneopterin 3'-triphosphate + formate + H(+)</text>
        <dbReference type="Rhea" id="RHEA:17473"/>
        <dbReference type="ChEBI" id="CHEBI:15377"/>
        <dbReference type="ChEBI" id="CHEBI:15378"/>
        <dbReference type="ChEBI" id="CHEBI:15740"/>
        <dbReference type="ChEBI" id="CHEBI:37565"/>
        <dbReference type="ChEBI" id="CHEBI:58462"/>
        <dbReference type="EC" id="3.5.4.16"/>
    </reaction>
</comment>
<evidence type="ECO:0000259" key="6">
    <source>
        <dbReference type="Pfam" id="PF01227"/>
    </source>
</evidence>
<dbReference type="GO" id="GO:0008270">
    <property type="term" value="F:zinc ion binding"/>
    <property type="evidence" value="ECO:0007669"/>
    <property type="project" value="TreeGrafter"/>
</dbReference>
<dbReference type="Gene3D" id="1.10.286.10">
    <property type="match status" value="1"/>
</dbReference>
<dbReference type="Proteomes" id="UP000284431">
    <property type="component" value="Unassembled WGS sequence"/>
</dbReference>
<dbReference type="NCBIfam" id="NF006826">
    <property type="entry name" value="PRK09347.1-3"/>
    <property type="match status" value="1"/>
</dbReference>
<evidence type="ECO:0000256" key="4">
    <source>
        <dbReference type="ARBA" id="ARBA00022563"/>
    </source>
</evidence>
<gene>
    <name evidence="7" type="ORF">DXA49_09025</name>
</gene>
<sequence>METKLADPKDIECAIRNILSYIGENPNREGLVGTPDRILRMWQEIFRGYDPEQKPKITVFPNGKDGLSCGSVVSDSGTYYSMCEHHMMPFFGKYWFAYIPNPKGKILGISKVGRVVDYCAARLQIQERLAQDIVDMIRNALGDEYPPLAIGVVLEGEHLCKTMRGVKKQGKMRSSFYFDNGGLPELKDELSQFVSFG</sequence>
<dbReference type="InterPro" id="IPR043133">
    <property type="entry name" value="GTP-CH-I_C/QueF"/>
</dbReference>
<dbReference type="GO" id="GO:0005525">
    <property type="term" value="F:GTP binding"/>
    <property type="evidence" value="ECO:0007669"/>
    <property type="project" value="TreeGrafter"/>
</dbReference>
<accession>A0A413J5F5</accession>
<dbReference type="SUPFAM" id="SSF55620">
    <property type="entry name" value="Tetrahydrobiopterin biosynthesis enzymes-like"/>
    <property type="match status" value="1"/>
</dbReference>
<dbReference type="RefSeq" id="WP_122134319.1">
    <property type="nucleotide sequence ID" value="NZ_QSCQ01000011.1"/>
</dbReference>
<dbReference type="Pfam" id="PF01227">
    <property type="entry name" value="GTP_cyclohydroI"/>
    <property type="match status" value="1"/>
</dbReference>
<keyword evidence="5 7" id="KW-0378">Hydrolase</keyword>
<proteinExistence type="predicted"/>
<evidence type="ECO:0000256" key="3">
    <source>
        <dbReference type="ARBA" id="ARBA00012715"/>
    </source>
</evidence>
<evidence type="ECO:0000256" key="1">
    <source>
        <dbReference type="ARBA" id="ARBA00001052"/>
    </source>
</evidence>
<dbReference type="InterPro" id="IPR020602">
    <property type="entry name" value="GTP_CycHdrlase_I_dom"/>
</dbReference>
<reference evidence="7 8" key="1">
    <citation type="submission" date="2018-08" db="EMBL/GenBank/DDBJ databases">
        <title>A genome reference for cultivated species of the human gut microbiota.</title>
        <authorList>
            <person name="Zou Y."/>
            <person name="Xue W."/>
            <person name="Luo G."/>
        </authorList>
    </citation>
    <scope>NUCLEOTIDE SEQUENCE [LARGE SCALE GENOMIC DNA]</scope>
    <source>
        <strain evidence="7 8">OF02-6LB</strain>
    </source>
</reference>
<feature type="domain" description="GTP cyclohydrolase I" evidence="6">
    <location>
        <begin position="11"/>
        <end position="172"/>
    </location>
</feature>
<evidence type="ECO:0000256" key="2">
    <source>
        <dbReference type="ARBA" id="ARBA00005080"/>
    </source>
</evidence>
<dbReference type="GO" id="GO:0003934">
    <property type="term" value="F:GTP cyclohydrolase I activity"/>
    <property type="evidence" value="ECO:0007669"/>
    <property type="project" value="UniProtKB-EC"/>
</dbReference>
<evidence type="ECO:0000313" key="7">
    <source>
        <dbReference type="EMBL" id="RGY26425.1"/>
    </source>
</evidence>
<dbReference type="PANTHER" id="PTHR11109">
    <property type="entry name" value="GTP CYCLOHYDROLASE I"/>
    <property type="match status" value="1"/>
</dbReference>
<organism evidence="7 8">
    <name type="scientific">Bacteroides caccae</name>
    <dbReference type="NCBI Taxonomy" id="47678"/>
    <lineage>
        <taxon>Bacteria</taxon>
        <taxon>Pseudomonadati</taxon>
        <taxon>Bacteroidota</taxon>
        <taxon>Bacteroidia</taxon>
        <taxon>Bacteroidales</taxon>
        <taxon>Bacteroidaceae</taxon>
        <taxon>Bacteroides</taxon>
    </lineage>
</organism>
<comment type="pathway">
    <text evidence="2">Cofactor biosynthesis; 7,8-dihydroneopterin triphosphate biosynthesis; 7,8-dihydroneopterin triphosphate from GTP: step 1/1.</text>
</comment>
<name>A0A413J5F5_9BACE</name>
<dbReference type="InterPro" id="IPR043134">
    <property type="entry name" value="GTP-CH-I_N"/>
</dbReference>
<dbReference type="UniPathway" id="UPA00848">
    <property type="reaction ID" value="UER00151"/>
</dbReference>
<comment type="caution">
    <text evidence="7">The sequence shown here is derived from an EMBL/GenBank/DDBJ whole genome shotgun (WGS) entry which is preliminary data.</text>
</comment>
<evidence type="ECO:0000256" key="5">
    <source>
        <dbReference type="ARBA" id="ARBA00022801"/>
    </source>
</evidence>
<protein>
    <recommendedName>
        <fullName evidence="3">GTP cyclohydrolase I</fullName>
        <ecNumber evidence="3">3.5.4.16</ecNumber>
    </recommendedName>
</protein>
<dbReference type="GO" id="GO:0005737">
    <property type="term" value="C:cytoplasm"/>
    <property type="evidence" value="ECO:0007669"/>
    <property type="project" value="TreeGrafter"/>
</dbReference>
<dbReference type="Gene3D" id="3.30.1130.10">
    <property type="match status" value="1"/>
</dbReference>
<dbReference type="AlphaFoldDB" id="A0A413J5F5"/>
<keyword evidence="4" id="KW-0554">One-carbon metabolism</keyword>
<dbReference type="EMBL" id="QSCS01000011">
    <property type="protein sequence ID" value="RGY26425.1"/>
    <property type="molecule type" value="Genomic_DNA"/>
</dbReference>
<evidence type="ECO:0000313" key="8">
    <source>
        <dbReference type="Proteomes" id="UP000284431"/>
    </source>
</evidence>
<dbReference type="InterPro" id="IPR001474">
    <property type="entry name" value="GTP_CycHdrlase_I"/>
</dbReference>
<dbReference type="PANTHER" id="PTHR11109:SF7">
    <property type="entry name" value="GTP CYCLOHYDROLASE 1"/>
    <property type="match status" value="1"/>
</dbReference>